<protein>
    <submittedName>
        <fullName evidence="3">Tetratricopeptide (TPR) repeat protein</fullName>
    </submittedName>
</protein>
<dbReference type="Gene3D" id="1.25.40.10">
    <property type="entry name" value="Tetratricopeptide repeat domain"/>
    <property type="match status" value="1"/>
</dbReference>
<feature type="repeat" description="TPR" evidence="1">
    <location>
        <begin position="70"/>
        <end position="103"/>
    </location>
</feature>
<comment type="caution">
    <text evidence="3">The sequence shown here is derived from an EMBL/GenBank/DDBJ whole genome shotgun (WGS) entry which is preliminary data.</text>
</comment>
<name>A0A7W6D438_9HYPH</name>
<dbReference type="AlphaFoldDB" id="A0A7W6D438"/>
<dbReference type="RefSeq" id="WP_183394703.1">
    <property type="nucleotide sequence ID" value="NZ_JACIDR010000002.1"/>
</dbReference>
<dbReference type="InterPro" id="IPR011990">
    <property type="entry name" value="TPR-like_helical_dom_sf"/>
</dbReference>
<accession>A0A7W6D438</accession>
<dbReference type="SMART" id="SM00028">
    <property type="entry name" value="TPR"/>
    <property type="match status" value="1"/>
</dbReference>
<proteinExistence type="predicted"/>
<organism evidence="3 4">
    <name type="scientific">Hansschlegelia beijingensis</name>
    <dbReference type="NCBI Taxonomy" id="1133344"/>
    <lineage>
        <taxon>Bacteria</taxon>
        <taxon>Pseudomonadati</taxon>
        <taxon>Pseudomonadota</taxon>
        <taxon>Alphaproteobacteria</taxon>
        <taxon>Hyphomicrobiales</taxon>
        <taxon>Methylopilaceae</taxon>
        <taxon>Hansschlegelia</taxon>
    </lineage>
</organism>
<keyword evidence="4" id="KW-1185">Reference proteome</keyword>
<reference evidence="3 4" key="1">
    <citation type="submission" date="2020-08" db="EMBL/GenBank/DDBJ databases">
        <title>Genomic Encyclopedia of Type Strains, Phase IV (KMG-IV): sequencing the most valuable type-strain genomes for metagenomic binning, comparative biology and taxonomic classification.</title>
        <authorList>
            <person name="Goeker M."/>
        </authorList>
    </citation>
    <scope>NUCLEOTIDE SEQUENCE [LARGE SCALE GENOMIC DNA]</scope>
    <source>
        <strain evidence="3 4">DSM 25481</strain>
    </source>
</reference>
<evidence type="ECO:0000256" key="2">
    <source>
        <dbReference type="SAM" id="MobiDB-lite"/>
    </source>
</evidence>
<feature type="region of interest" description="Disordered" evidence="2">
    <location>
        <begin position="122"/>
        <end position="222"/>
    </location>
</feature>
<dbReference type="SUPFAM" id="SSF48452">
    <property type="entry name" value="TPR-like"/>
    <property type="match status" value="1"/>
</dbReference>
<dbReference type="PROSITE" id="PS50005">
    <property type="entry name" value="TPR"/>
    <property type="match status" value="1"/>
</dbReference>
<gene>
    <name evidence="3" type="ORF">GGR24_001480</name>
</gene>
<dbReference type="Proteomes" id="UP000528964">
    <property type="component" value="Unassembled WGS sequence"/>
</dbReference>
<dbReference type="EMBL" id="JACIDR010000002">
    <property type="protein sequence ID" value="MBB3972823.1"/>
    <property type="molecule type" value="Genomic_DNA"/>
</dbReference>
<dbReference type="InterPro" id="IPR019734">
    <property type="entry name" value="TPR_rpt"/>
</dbReference>
<dbReference type="Pfam" id="PF13428">
    <property type="entry name" value="TPR_14"/>
    <property type="match status" value="1"/>
</dbReference>
<evidence type="ECO:0000313" key="3">
    <source>
        <dbReference type="EMBL" id="MBB3972823.1"/>
    </source>
</evidence>
<evidence type="ECO:0000313" key="4">
    <source>
        <dbReference type="Proteomes" id="UP000528964"/>
    </source>
</evidence>
<evidence type="ECO:0000256" key="1">
    <source>
        <dbReference type="PROSITE-ProRule" id="PRU00339"/>
    </source>
</evidence>
<keyword evidence="1" id="KW-0802">TPR repeat</keyword>
<sequence length="278" mass="29581">MIRILILVVLIVAALGLTDSRQRIGRALFDAGLPRVGAFVLGGAAWNGAALYERGRYAEAAEAFRQADFPGQAYDLGTALARAGRLKEAVEAFDEALSRDPNDEDARYNLALVESLIRVRRGDGPDARNGAQAAATENKRGGDAPAAAENDVESEGQGAAGDRDSGKQAEGAGSSKAFRVSRGDQGSASSRAGKATGSIGAAQGPGRTGDASMNVARQTSDQPALHSDSIMYKTVYASRQWLETLPDDPGVYIRRRFEQEREARREQGRAAPEMTDPW</sequence>